<dbReference type="GO" id="GO:0005737">
    <property type="term" value="C:cytoplasm"/>
    <property type="evidence" value="ECO:0007669"/>
    <property type="project" value="TreeGrafter"/>
</dbReference>
<organism evidence="3 4">
    <name type="scientific">Meloidogyne incognita</name>
    <name type="common">Southern root-knot nematode worm</name>
    <name type="synonym">Oxyuris incognita</name>
    <dbReference type="NCBI Taxonomy" id="6306"/>
    <lineage>
        <taxon>Eukaryota</taxon>
        <taxon>Metazoa</taxon>
        <taxon>Ecdysozoa</taxon>
        <taxon>Nematoda</taxon>
        <taxon>Chromadorea</taxon>
        <taxon>Rhabditida</taxon>
        <taxon>Tylenchina</taxon>
        <taxon>Tylenchomorpha</taxon>
        <taxon>Tylenchoidea</taxon>
        <taxon>Meloidogynidae</taxon>
        <taxon>Meloidogyninae</taxon>
        <taxon>Meloidogyne</taxon>
        <taxon>Meloidogyne incognita group</taxon>
    </lineage>
</organism>
<evidence type="ECO:0000313" key="4">
    <source>
        <dbReference type="WBParaSite" id="Minc3s02026g27846"/>
    </source>
</evidence>
<reference evidence="4" key="1">
    <citation type="submission" date="2022-11" db="UniProtKB">
        <authorList>
            <consortium name="WormBaseParasite"/>
        </authorList>
    </citation>
    <scope>IDENTIFICATION</scope>
</reference>
<dbReference type="GO" id="GO:0008270">
    <property type="term" value="F:zinc ion binding"/>
    <property type="evidence" value="ECO:0007669"/>
    <property type="project" value="UniProtKB-KW"/>
</dbReference>
<protein>
    <submittedName>
        <fullName evidence="4">CTCHY-type domain-containing protein</fullName>
    </submittedName>
</protein>
<sequence length="107" mass="12992">MVDYKVTYTNHKEFSKLNKSTVRIFTNISNKLFKLPKEEGYYFCEICQRFVCKENKHCFKCGYCTSLDGSLYKHCNYCNKCVKRKYIHCKKCFKCHLKERCYVFKKD</sequence>
<proteinExistence type="predicted"/>
<keyword evidence="1" id="KW-0862">Zinc</keyword>
<dbReference type="GO" id="GO:0005730">
    <property type="term" value="C:nucleolus"/>
    <property type="evidence" value="ECO:0007669"/>
    <property type="project" value="TreeGrafter"/>
</dbReference>
<feature type="domain" description="CTCHY-type" evidence="2">
    <location>
        <begin position="39"/>
        <end position="100"/>
    </location>
</feature>
<accession>A0A914MJJ4</accession>
<evidence type="ECO:0000313" key="3">
    <source>
        <dbReference type="Proteomes" id="UP000887563"/>
    </source>
</evidence>
<dbReference type="PROSITE" id="PS51270">
    <property type="entry name" value="ZF_CTCHY"/>
    <property type="match status" value="1"/>
</dbReference>
<dbReference type="InterPro" id="IPR039846">
    <property type="entry name" value="ZCCHC4"/>
</dbReference>
<dbReference type="AlphaFoldDB" id="A0A914MJJ4"/>
<dbReference type="PROSITE" id="PS50216">
    <property type="entry name" value="DHHC"/>
    <property type="match status" value="1"/>
</dbReference>
<keyword evidence="1" id="KW-0863">Zinc-finger</keyword>
<dbReference type="InterPro" id="IPR017921">
    <property type="entry name" value="Znf_CTCHY"/>
</dbReference>
<dbReference type="PANTHER" id="PTHR13493:SF3">
    <property type="entry name" value="RRNA N6-ADENOSINE-METHYLTRANSFERASE ZCCHC4"/>
    <property type="match status" value="1"/>
</dbReference>
<dbReference type="Proteomes" id="UP000887563">
    <property type="component" value="Unplaced"/>
</dbReference>
<keyword evidence="3" id="KW-1185">Reference proteome</keyword>
<dbReference type="PANTHER" id="PTHR13493">
    <property type="entry name" value="ZINC FINGER CCHC DOMAIN-CONTAINING"/>
    <property type="match status" value="1"/>
</dbReference>
<keyword evidence="1" id="KW-0479">Metal-binding</keyword>
<evidence type="ECO:0000256" key="1">
    <source>
        <dbReference type="PROSITE-ProRule" id="PRU00965"/>
    </source>
</evidence>
<name>A0A914MJJ4_MELIC</name>
<dbReference type="GO" id="GO:0008988">
    <property type="term" value="F:rRNA (adenine-N6-)-methyltransferase activity"/>
    <property type="evidence" value="ECO:0007669"/>
    <property type="project" value="InterPro"/>
</dbReference>
<dbReference type="WBParaSite" id="Minc3s02026g27846">
    <property type="protein sequence ID" value="Minc3s02026g27846"/>
    <property type="gene ID" value="Minc3s02026g27846"/>
</dbReference>
<evidence type="ECO:0000259" key="2">
    <source>
        <dbReference type="PROSITE" id="PS51270"/>
    </source>
</evidence>